<sequence length="497" mass="54591">MNWIRKHWAKFVAVAIGGTVLVVVLILAAPTIIGYGPVRNFLLHHLFNGNEVVVTVDTVSVGWFQTTTIENLHVEQKEKKYDFRVPLITNDVSLFQLISRPRQLGNLVIEEPKIVIHLPDEKSDLFNDGPGTAPSIDEQQLQTALSRTIDVSVIDASVQVYKPGAKKPWGFENIAFLAQLRPGATQEEGPSLLIPEATLMNRKALTQEMCDDMLKFVAPIVTGVTKIDGEVSLALEDIRVPLADRKRSVGKGTLNIHQANLTGAPLVQKITNFLGVGSSVQVFTDCAIRFQLADRRIYHEGLDFGVGNLRIRTHGYVGLDESLDLIAEVPIPLAAEKAFAAGEIPNPIIESLRGKTIEIHIVGTLDKPQIDAQSLSQSLLTTAESTLREMLQDDNIDLNLRGEDGEIEIDEILDLSKTLLESARREGGLMDQLRERREAMQNAEDPNQEDPTAAKPGLFRRLLRQAQQSLVEPDDADAAEPPAVPVPVPDPSGAIDL</sequence>
<dbReference type="Proteomes" id="UP000237819">
    <property type="component" value="Unassembled WGS sequence"/>
</dbReference>
<evidence type="ECO:0000256" key="2">
    <source>
        <dbReference type="SAM" id="Phobius"/>
    </source>
</evidence>
<feature type="region of interest" description="Disordered" evidence="1">
    <location>
        <begin position="439"/>
        <end position="497"/>
    </location>
</feature>
<reference evidence="3 4" key="1">
    <citation type="submission" date="2018-02" db="EMBL/GenBank/DDBJ databases">
        <title>Comparative genomes isolates from brazilian mangrove.</title>
        <authorList>
            <person name="Araujo J.E."/>
            <person name="Taketani R.G."/>
            <person name="Silva M.C.P."/>
            <person name="Loureco M.V."/>
            <person name="Andreote F.D."/>
        </authorList>
    </citation>
    <scope>NUCLEOTIDE SEQUENCE [LARGE SCALE GENOMIC DNA]</scope>
    <source>
        <strain evidence="3 4">Nap-Phe MGV</strain>
    </source>
</reference>
<name>A0A2S8GNX9_9BACT</name>
<feature type="transmembrane region" description="Helical" evidence="2">
    <location>
        <begin position="12"/>
        <end position="35"/>
    </location>
</feature>
<protein>
    <submittedName>
        <fullName evidence="3">Uncharacterized protein</fullName>
    </submittedName>
</protein>
<keyword evidence="2" id="KW-0472">Membrane</keyword>
<evidence type="ECO:0000313" key="4">
    <source>
        <dbReference type="Proteomes" id="UP000237819"/>
    </source>
</evidence>
<dbReference type="OrthoDB" id="244263at2"/>
<keyword evidence="2" id="KW-0812">Transmembrane</keyword>
<evidence type="ECO:0000313" key="3">
    <source>
        <dbReference type="EMBL" id="PQO46128.1"/>
    </source>
</evidence>
<comment type="caution">
    <text evidence="3">The sequence shown here is derived from an EMBL/GenBank/DDBJ whole genome shotgun (WGS) entry which is preliminary data.</text>
</comment>
<gene>
    <name evidence="3" type="ORF">C5Y93_11185</name>
</gene>
<dbReference type="EMBL" id="PUHZ01000011">
    <property type="protein sequence ID" value="PQO46128.1"/>
    <property type="molecule type" value="Genomic_DNA"/>
</dbReference>
<proteinExistence type="predicted"/>
<evidence type="ECO:0000256" key="1">
    <source>
        <dbReference type="SAM" id="MobiDB-lite"/>
    </source>
</evidence>
<organism evidence="3 4">
    <name type="scientific">Blastopirellula marina</name>
    <dbReference type="NCBI Taxonomy" id="124"/>
    <lineage>
        <taxon>Bacteria</taxon>
        <taxon>Pseudomonadati</taxon>
        <taxon>Planctomycetota</taxon>
        <taxon>Planctomycetia</taxon>
        <taxon>Pirellulales</taxon>
        <taxon>Pirellulaceae</taxon>
        <taxon>Blastopirellula</taxon>
    </lineage>
</organism>
<keyword evidence="2" id="KW-1133">Transmembrane helix</keyword>
<dbReference type="AlphaFoldDB" id="A0A2S8GNX9"/>
<dbReference type="RefSeq" id="WP_105335506.1">
    <property type="nucleotide sequence ID" value="NZ_PUHZ01000011.1"/>
</dbReference>
<accession>A0A2S8GNX9</accession>